<accession>A0ABU5CTD8</accession>
<keyword evidence="1" id="KW-0812">Transmembrane</keyword>
<reference evidence="2 3" key="1">
    <citation type="submission" date="2023-10" db="EMBL/GenBank/DDBJ databases">
        <title>Virgibacillus soli CC-YMP-6 genome.</title>
        <authorList>
            <person name="Miliotis G."/>
            <person name="Sengupta P."/>
            <person name="Hameed A."/>
            <person name="Chuvochina M."/>
            <person name="Mcdonagh F."/>
            <person name="Simpson A.C."/>
            <person name="Singh N.K."/>
            <person name="Rekha P.D."/>
            <person name="Raman K."/>
            <person name="Hugenholtz P."/>
            <person name="Venkateswaran K."/>
        </authorList>
    </citation>
    <scope>NUCLEOTIDE SEQUENCE [LARGE SCALE GENOMIC DNA]</scope>
    <source>
        <strain evidence="2 3">CC-YMP-6</strain>
    </source>
</reference>
<keyword evidence="1" id="KW-0472">Membrane</keyword>
<dbReference type="Proteomes" id="UP001275315">
    <property type="component" value="Unassembled WGS sequence"/>
</dbReference>
<evidence type="ECO:0000313" key="2">
    <source>
        <dbReference type="EMBL" id="MDY0409639.1"/>
    </source>
</evidence>
<feature type="transmembrane region" description="Helical" evidence="1">
    <location>
        <begin position="6"/>
        <end position="37"/>
    </location>
</feature>
<evidence type="ECO:0000256" key="1">
    <source>
        <dbReference type="SAM" id="Phobius"/>
    </source>
</evidence>
<dbReference type="EMBL" id="JAWDIQ010000002">
    <property type="protein sequence ID" value="MDY0409639.1"/>
    <property type="molecule type" value="Genomic_DNA"/>
</dbReference>
<organism evidence="2 3">
    <name type="scientific">Paracerasibacillus soli</name>
    <dbReference type="NCBI Taxonomy" id="480284"/>
    <lineage>
        <taxon>Bacteria</taxon>
        <taxon>Bacillati</taxon>
        <taxon>Bacillota</taxon>
        <taxon>Bacilli</taxon>
        <taxon>Bacillales</taxon>
        <taxon>Bacillaceae</taxon>
        <taxon>Paracerasibacillus</taxon>
    </lineage>
</organism>
<name>A0ABU5CTD8_9BACI</name>
<sequence length="54" mass="6215">MDKWLYVVYAIILAALSFFTGEIVTFIMLGFILLALININNTLKKLVQHQETNK</sequence>
<evidence type="ECO:0000313" key="3">
    <source>
        <dbReference type="Proteomes" id="UP001275315"/>
    </source>
</evidence>
<protein>
    <submittedName>
        <fullName evidence="2">Uncharacterized protein</fullName>
    </submittedName>
</protein>
<keyword evidence="1" id="KW-1133">Transmembrane helix</keyword>
<dbReference type="RefSeq" id="WP_320380430.1">
    <property type="nucleotide sequence ID" value="NZ_JAWDIQ010000002.1"/>
</dbReference>
<proteinExistence type="predicted"/>
<comment type="caution">
    <text evidence="2">The sequence shown here is derived from an EMBL/GenBank/DDBJ whole genome shotgun (WGS) entry which is preliminary data.</text>
</comment>
<gene>
    <name evidence="2" type="ORF">RWD45_15015</name>
</gene>
<keyword evidence="3" id="KW-1185">Reference proteome</keyword>